<evidence type="ECO:0000313" key="3">
    <source>
        <dbReference type="Proteomes" id="UP000050424"/>
    </source>
</evidence>
<dbReference type="CDD" id="cd02932">
    <property type="entry name" value="OYE_YqiM_FMN"/>
    <property type="match status" value="1"/>
</dbReference>
<feature type="domain" description="NADH:flavin oxidoreductase/NADH oxidase N-terminal" evidence="1">
    <location>
        <begin position="37"/>
        <end position="391"/>
    </location>
</feature>
<dbReference type="InterPro" id="IPR013785">
    <property type="entry name" value="Aldolase_TIM"/>
</dbReference>
<dbReference type="AlphaFoldDB" id="A0A0P7B0J8"/>
<gene>
    <name evidence="2" type="ORF">AK830_g12386</name>
</gene>
<dbReference type="InterPro" id="IPR001155">
    <property type="entry name" value="OxRdtase_FMN_N"/>
</dbReference>
<dbReference type="EMBL" id="LKCW01000383">
    <property type="protein sequence ID" value="KPM34186.1"/>
    <property type="molecule type" value="Genomic_DNA"/>
</dbReference>
<dbReference type="Pfam" id="PF00724">
    <property type="entry name" value="Oxidored_FMN"/>
    <property type="match status" value="1"/>
</dbReference>
<accession>A0A0P7B0J8</accession>
<dbReference type="GO" id="GO:0010181">
    <property type="term" value="F:FMN binding"/>
    <property type="evidence" value="ECO:0007669"/>
    <property type="project" value="InterPro"/>
</dbReference>
<dbReference type="GO" id="GO:0050661">
    <property type="term" value="F:NADP binding"/>
    <property type="evidence" value="ECO:0007669"/>
    <property type="project" value="InterPro"/>
</dbReference>
<dbReference type="InterPro" id="IPR044152">
    <property type="entry name" value="YqjM-like"/>
</dbReference>
<protein>
    <submittedName>
        <fullName evidence="2">Putative NADPH dehydrogenase C23G7.10c</fullName>
    </submittedName>
</protein>
<reference evidence="2 3" key="1">
    <citation type="submission" date="2015-09" db="EMBL/GenBank/DDBJ databases">
        <title>Draft genome of a European isolate of the apple canker pathogen Neonectria ditissima.</title>
        <authorList>
            <person name="Gomez-Cortecero A."/>
            <person name="Harrison R.J."/>
            <person name="Armitage A.D."/>
        </authorList>
    </citation>
    <scope>NUCLEOTIDE SEQUENCE [LARGE SCALE GENOMIC DNA]</scope>
    <source>
        <strain evidence="2 3">R09/05</strain>
    </source>
</reference>
<dbReference type="GO" id="GO:0003959">
    <property type="term" value="F:NADPH dehydrogenase activity"/>
    <property type="evidence" value="ECO:0007669"/>
    <property type="project" value="InterPro"/>
</dbReference>
<name>A0A0P7B0J8_9HYPO</name>
<evidence type="ECO:0000259" key="1">
    <source>
        <dbReference type="Pfam" id="PF00724"/>
    </source>
</evidence>
<organism evidence="2 3">
    <name type="scientific">Neonectria ditissima</name>
    <dbReference type="NCBI Taxonomy" id="78410"/>
    <lineage>
        <taxon>Eukaryota</taxon>
        <taxon>Fungi</taxon>
        <taxon>Dikarya</taxon>
        <taxon>Ascomycota</taxon>
        <taxon>Pezizomycotina</taxon>
        <taxon>Sordariomycetes</taxon>
        <taxon>Hypocreomycetidae</taxon>
        <taxon>Hypocreales</taxon>
        <taxon>Nectriaceae</taxon>
        <taxon>Neonectria</taxon>
    </lineage>
</organism>
<dbReference type="Gene3D" id="3.20.20.70">
    <property type="entry name" value="Aldolase class I"/>
    <property type="match status" value="1"/>
</dbReference>
<evidence type="ECO:0000313" key="2">
    <source>
        <dbReference type="EMBL" id="KPM34186.1"/>
    </source>
</evidence>
<dbReference type="SUPFAM" id="SSF51395">
    <property type="entry name" value="FMN-linked oxidoreductases"/>
    <property type="match status" value="1"/>
</dbReference>
<dbReference type="OrthoDB" id="72788at2759"/>
<dbReference type="Proteomes" id="UP000050424">
    <property type="component" value="Unassembled WGS sequence"/>
</dbReference>
<dbReference type="PANTHER" id="PTHR43303:SF2">
    <property type="entry name" value="INDOLEAMINE 2,3-DIOXYGENASE PYRROLE 2,3-DIOXYGENASE (AFU_ORTHOLOGUE AFUA_5G01450"/>
    <property type="match status" value="1"/>
</dbReference>
<sequence length="414" mass="45214">MTLSDIENKAAPGVPYFTPAQEPPAGSALDPASAPTLFKPLRIRGVTLHNRLVVSPMCTYSARDGYLSDWHLVHLGQFALHGASLVTVEATAVEPRGRISPYDSGLWEDGQIAPLKRITDFIHSQNSKVSIQLAHAGRKASTLAPWIGGTVNKALAPASVGGWADDVVGPSAIPFAEDHAKPHELTVEDIKSLVQSFADSAVRAVKAGVDVIEIHGAHGYLHNEFLSPVSNKRTDQYGGSFENRTRFLTETIQAVRTVIPKELPLWLRVSATEWVEYAGEPSWDIDETIRLAKLLPALGVDVLDVSSGGNSEQQKIKVTQTFQTDLARQIRTAVRAEGLDLLIAAVGVITESEFAKSVVQEDQKEPSADLVQAARQFLREPNWVLKVAHELDVPVQWAHQYHRAPPKPKSRSQL</sequence>
<proteinExistence type="predicted"/>
<dbReference type="STRING" id="78410.A0A0P7B0J8"/>
<comment type="caution">
    <text evidence="2">The sequence shown here is derived from an EMBL/GenBank/DDBJ whole genome shotgun (WGS) entry which is preliminary data.</text>
</comment>
<dbReference type="PANTHER" id="PTHR43303">
    <property type="entry name" value="NADPH DEHYDROGENASE C23G7.10C-RELATED"/>
    <property type="match status" value="1"/>
</dbReference>
<keyword evidence="3" id="KW-1185">Reference proteome</keyword>